<evidence type="ECO:0000313" key="2">
    <source>
        <dbReference type="EMBL" id="AAO07576.1"/>
    </source>
</evidence>
<dbReference type="NCBIfam" id="TIGR02761">
    <property type="entry name" value="TraE_TIGR"/>
    <property type="match status" value="1"/>
</dbReference>
<reference evidence="2 3" key="3">
    <citation type="journal article" date="2011" name="Mol. Syst. Biol.">
        <title>Integrative genome-scale metabolic analysis of Vibrio vulnificus for drug targeting and discovery.</title>
        <authorList>
            <person name="Kim H.U."/>
            <person name="Kim S.Y."/>
            <person name="Jeong H."/>
            <person name="Kim T.Y."/>
            <person name="Kim J.J."/>
            <person name="Choy H.E."/>
            <person name="Yi K.Y."/>
            <person name="Rhee J.H."/>
            <person name="Lee S.Y."/>
        </authorList>
    </citation>
    <scope>NUCLEOTIDE SEQUENCE [LARGE SCALE GENOMIC DNA]</scope>
    <source>
        <strain evidence="2 3">CMCP6</strain>
    </source>
</reference>
<dbReference type="Pfam" id="PF05309">
    <property type="entry name" value="TraE"/>
    <property type="match status" value="1"/>
</dbReference>
<reference evidence="3" key="1">
    <citation type="submission" date="2002-12" db="EMBL/GenBank/DDBJ databases">
        <title>Complete genome sequence of Vibrio vulnificus CMCP6.</title>
        <authorList>
            <person name="Rhee J.H."/>
            <person name="Kim S.Y."/>
            <person name="Chung S.S."/>
            <person name="Kim J.J."/>
            <person name="Moon Y.H."/>
            <person name="Jeong H."/>
            <person name="Choy H.E."/>
        </authorList>
    </citation>
    <scope>NUCLEOTIDE SEQUENCE [LARGE SCALE GENOMIC DNA]</scope>
    <source>
        <strain evidence="3">CMCP6</strain>
    </source>
</reference>
<name>A0A3Q0KYJ4_VIBVU</name>
<dbReference type="AlphaFoldDB" id="A0A3Q0KYJ4"/>
<dbReference type="InterPro" id="IPR007973">
    <property type="entry name" value="Pilus_assembly_TraE"/>
</dbReference>
<reference evidence="2 3" key="2">
    <citation type="journal article" date="2003" name="Infect. Immun.">
        <title>Characterization and pathogenic significance of Vibrio vulnificus antigens preferentially expressed in septicemic patients.</title>
        <authorList>
            <person name="Kim Y.R."/>
            <person name="Lee S.E."/>
            <person name="Kim C.M."/>
            <person name="Kim S.Y."/>
            <person name="Shin E.K."/>
            <person name="Shin D.H."/>
            <person name="Chung S.S."/>
            <person name="Choy H.E."/>
            <person name="Progulske-Fox A."/>
            <person name="Hillman J.D."/>
            <person name="Handfield M."/>
            <person name="Rhee J.H."/>
        </authorList>
    </citation>
    <scope>NUCLEOTIDE SEQUENCE [LARGE SCALE GENOMIC DNA]</scope>
    <source>
        <strain evidence="2 3">CMCP6</strain>
    </source>
</reference>
<keyword evidence="1" id="KW-1133">Transmembrane helix</keyword>
<dbReference type="KEGG" id="vvu:VV2_0633"/>
<gene>
    <name evidence="2" type="primary">traE</name>
    <name evidence="2" type="ordered locus">VV2_0633</name>
</gene>
<evidence type="ECO:0000313" key="3">
    <source>
        <dbReference type="Proteomes" id="UP000002275"/>
    </source>
</evidence>
<dbReference type="RefSeq" id="WP_011081574.1">
    <property type="nucleotide sequence ID" value="NC_004460.2"/>
</dbReference>
<protein>
    <submittedName>
        <fullName evidence="2">Type IV conjugative transfer system protein TraE</fullName>
    </submittedName>
</protein>
<evidence type="ECO:0000256" key="1">
    <source>
        <dbReference type="SAM" id="Phobius"/>
    </source>
</evidence>
<keyword evidence="1" id="KW-0472">Membrane</keyword>
<dbReference type="Proteomes" id="UP000002275">
    <property type="component" value="Chromosome II"/>
</dbReference>
<dbReference type="EMBL" id="AE016796">
    <property type="protein sequence ID" value="AAO07576.1"/>
    <property type="molecule type" value="Genomic_DNA"/>
</dbReference>
<feature type="transmembrane region" description="Helical" evidence="1">
    <location>
        <begin position="15"/>
        <end position="39"/>
    </location>
</feature>
<keyword evidence="1" id="KW-0812">Transmembrane</keyword>
<sequence>MDNQHQGNLLALSKLLNFLLVFGFAASMLVNVVLGLSLAKTLSEKSRTLVPPTISQAFTISDTAIDAPYLQLMGEYFLKLKLNVTPANVFRQYGLLLDYVPTENWSTIQPVLVKDAEHLKKYNTTSRFDALPGRTEISIENRQFKQTGHLTKTVGDRTLPSELVTYTVQMDYSNGVIELIGIKKQGAKE</sequence>
<proteinExistence type="predicted"/>
<organism evidence="2 3">
    <name type="scientific">Vibrio vulnificus (strain CMCP6)</name>
    <dbReference type="NCBI Taxonomy" id="216895"/>
    <lineage>
        <taxon>Bacteria</taxon>
        <taxon>Pseudomonadati</taxon>
        <taxon>Pseudomonadota</taxon>
        <taxon>Gammaproteobacteria</taxon>
        <taxon>Vibrionales</taxon>
        <taxon>Vibrionaceae</taxon>
        <taxon>Vibrio</taxon>
    </lineage>
</organism>
<accession>A0A3Q0KYJ4</accession>